<evidence type="ECO:0000313" key="2">
    <source>
        <dbReference type="EMBL" id="GID72646.1"/>
    </source>
</evidence>
<organism evidence="2 3">
    <name type="scientific">Paractinoplanes deccanensis</name>
    <dbReference type="NCBI Taxonomy" id="113561"/>
    <lineage>
        <taxon>Bacteria</taxon>
        <taxon>Bacillati</taxon>
        <taxon>Actinomycetota</taxon>
        <taxon>Actinomycetes</taxon>
        <taxon>Micromonosporales</taxon>
        <taxon>Micromonosporaceae</taxon>
        <taxon>Paractinoplanes</taxon>
    </lineage>
</organism>
<protein>
    <submittedName>
        <fullName evidence="2">Uncharacterized protein</fullName>
    </submittedName>
</protein>
<feature type="chain" id="PRO_5046932390" evidence="1">
    <location>
        <begin position="30"/>
        <end position="327"/>
    </location>
</feature>
<dbReference type="Proteomes" id="UP000609879">
    <property type="component" value="Unassembled WGS sequence"/>
</dbReference>
<accession>A0ABQ3XY30</accession>
<keyword evidence="1" id="KW-0732">Signal</keyword>
<reference evidence="2 3" key="1">
    <citation type="submission" date="2021-01" db="EMBL/GenBank/DDBJ databases">
        <title>Whole genome shotgun sequence of Actinoplanes deccanensis NBRC 13994.</title>
        <authorList>
            <person name="Komaki H."/>
            <person name="Tamura T."/>
        </authorList>
    </citation>
    <scope>NUCLEOTIDE SEQUENCE [LARGE SCALE GENOMIC DNA]</scope>
    <source>
        <strain evidence="2 3">NBRC 13994</strain>
    </source>
</reference>
<sequence>MSRLSRPALLTASVAMTAGLIAVPSAASAAGTTTSLSAAQMSAALKAVAATSTAATAKGWKATISLTGALSAAGLYVVDPAAGVVFDRTVIAGQLTADYAVAGKGLYGYLADPSSRSAVKMMGRPSVRYVFAANKALKLDTYVQDSGVSPATVLTEDVDHAGTRTVHDDASVDYQYRDGDGATVKMHVSEAGLLTTAQASGDGLGVTLAYAYAPQRVTVPPASATIGSAALAQGVAYLDMPALVKKVARQGAADARRAAHGHKVKVTSLRKVVRRDVAALNASIQVPMVKTRNVAKGVRVSATNPWTRKTISYTLKASGTKVVLTKS</sequence>
<name>A0ABQ3XY30_9ACTN</name>
<dbReference type="EMBL" id="BOMI01000021">
    <property type="protein sequence ID" value="GID72646.1"/>
    <property type="molecule type" value="Genomic_DNA"/>
</dbReference>
<evidence type="ECO:0000256" key="1">
    <source>
        <dbReference type="SAM" id="SignalP"/>
    </source>
</evidence>
<keyword evidence="3" id="KW-1185">Reference proteome</keyword>
<evidence type="ECO:0000313" key="3">
    <source>
        <dbReference type="Proteomes" id="UP000609879"/>
    </source>
</evidence>
<gene>
    <name evidence="2" type="ORF">Ade02nite_12870</name>
</gene>
<comment type="caution">
    <text evidence="2">The sequence shown here is derived from an EMBL/GenBank/DDBJ whole genome shotgun (WGS) entry which is preliminary data.</text>
</comment>
<feature type="signal peptide" evidence="1">
    <location>
        <begin position="1"/>
        <end position="29"/>
    </location>
</feature>
<proteinExistence type="predicted"/>